<dbReference type="EMBL" id="PKJC01000037">
    <property type="protein sequence ID" value="PKZ62949.1"/>
    <property type="molecule type" value="Genomic_DNA"/>
</dbReference>
<feature type="domain" description="Mce/MlaD" evidence="1">
    <location>
        <begin position="41"/>
        <end position="118"/>
    </location>
</feature>
<accession>A0A2I1R1F5</accession>
<evidence type="ECO:0000313" key="3">
    <source>
        <dbReference type="EMBL" id="PKZ62949.1"/>
    </source>
</evidence>
<organism evidence="3 4">
    <name type="scientific">Gordonia terrae</name>
    <dbReference type="NCBI Taxonomy" id="2055"/>
    <lineage>
        <taxon>Bacteria</taxon>
        <taxon>Bacillati</taxon>
        <taxon>Actinomycetota</taxon>
        <taxon>Actinomycetes</taxon>
        <taxon>Mycobacteriales</taxon>
        <taxon>Gordoniaceae</taxon>
        <taxon>Gordonia</taxon>
    </lineage>
</organism>
<sequence>MRLSAHSLRTLAKILVAVAMSAVLLILVLNAAINPVKVTTAEYSADFTDVSGLRPNGDVRVRGVQVGKVKEIELIRESGQTLARVRFSVEDDTPVTAKTQLAVKYQNLTGIRYIDMTTPVAAAPRVDHLGPANTVPSFDITSLFNGLQPVLNTLSTEEINEISQNAITLLQGDGGGLEPMLDSIQKLADLAVDREQVISTLVENLSRISDSFGGRSDEIIEILRSLEVPIDAAIRVLDEFIQTSILGPQFMRPIASIIRNLGLDPSLDINRMIADAFTTAERFGKALRILPGTLSVASSARVGLAASGAAVCSKGRADLPEDVTMLLNGAEVTICKA</sequence>
<reference evidence="3 4" key="1">
    <citation type="submission" date="2017-12" db="EMBL/GenBank/DDBJ databases">
        <title>Phylogenetic diversity of female urinary microbiome.</title>
        <authorList>
            <person name="Thomas-White K."/>
            <person name="Wolfe A.J."/>
        </authorList>
    </citation>
    <scope>NUCLEOTIDE SEQUENCE [LARGE SCALE GENOMIC DNA]</scope>
    <source>
        <strain evidence="3 4">UMB0777</strain>
    </source>
</reference>
<dbReference type="RefSeq" id="WP_101822905.1">
    <property type="nucleotide sequence ID" value="NZ_PKJC01000037.1"/>
</dbReference>
<dbReference type="AlphaFoldDB" id="A0A2I1R1F5"/>
<dbReference type="GO" id="GO:0005576">
    <property type="term" value="C:extracellular region"/>
    <property type="evidence" value="ECO:0007669"/>
    <property type="project" value="TreeGrafter"/>
</dbReference>
<dbReference type="PANTHER" id="PTHR33371:SF17">
    <property type="entry name" value="MCE-FAMILY PROTEIN MCE1B"/>
    <property type="match status" value="1"/>
</dbReference>
<feature type="domain" description="Mammalian cell entry C-terminal" evidence="2">
    <location>
        <begin position="133"/>
        <end position="227"/>
    </location>
</feature>
<comment type="caution">
    <text evidence="3">The sequence shown here is derived from an EMBL/GenBank/DDBJ whole genome shotgun (WGS) entry which is preliminary data.</text>
</comment>
<dbReference type="InterPro" id="IPR003399">
    <property type="entry name" value="Mce/MlaD"/>
</dbReference>
<evidence type="ECO:0000313" key="4">
    <source>
        <dbReference type="Proteomes" id="UP000234662"/>
    </source>
</evidence>
<dbReference type="Pfam" id="PF11887">
    <property type="entry name" value="Mce4_CUP1"/>
    <property type="match status" value="1"/>
</dbReference>
<dbReference type="Pfam" id="PF02470">
    <property type="entry name" value="MlaD"/>
    <property type="match status" value="1"/>
</dbReference>
<dbReference type="PANTHER" id="PTHR33371">
    <property type="entry name" value="INTERMEMBRANE PHOSPHOLIPID TRANSPORT SYSTEM BINDING PROTEIN MLAD-RELATED"/>
    <property type="match status" value="1"/>
</dbReference>
<gene>
    <name evidence="3" type="ORF">CYJ73_24330</name>
</gene>
<dbReference type="InterPro" id="IPR024516">
    <property type="entry name" value="Mce_C"/>
</dbReference>
<proteinExistence type="predicted"/>
<name>A0A2I1R1F5_9ACTN</name>
<evidence type="ECO:0000259" key="2">
    <source>
        <dbReference type="Pfam" id="PF11887"/>
    </source>
</evidence>
<dbReference type="Proteomes" id="UP000234662">
    <property type="component" value="Unassembled WGS sequence"/>
</dbReference>
<protein>
    <submittedName>
        <fullName evidence="3">MCE family protein</fullName>
    </submittedName>
</protein>
<dbReference type="InterPro" id="IPR052336">
    <property type="entry name" value="MlaD_Phospholipid_Transporter"/>
</dbReference>
<dbReference type="GO" id="GO:0051701">
    <property type="term" value="P:biological process involved in interaction with host"/>
    <property type="evidence" value="ECO:0007669"/>
    <property type="project" value="TreeGrafter"/>
</dbReference>
<evidence type="ECO:0000259" key="1">
    <source>
        <dbReference type="Pfam" id="PF02470"/>
    </source>
</evidence>